<dbReference type="STRING" id="1203610.HMPREF1536_03403"/>
<dbReference type="SUPFAM" id="SSF51230">
    <property type="entry name" value="Single hybrid motif"/>
    <property type="match status" value="1"/>
</dbReference>
<dbReference type="HOGENOM" id="CLU_016733_5_4_10"/>
<dbReference type="AlphaFoldDB" id="A0A0F5J9S9"/>
<dbReference type="Proteomes" id="UP000033035">
    <property type="component" value="Unassembled WGS sequence"/>
</dbReference>
<evidence type="ECO:0000313" key="4">
    <source>
        <dbReference type="EMBL" id="KKB54483.1"/>
    </source>
</evidence>
<dbReference type="PROSITE" id="PS00188">
    <property type="entry name" value="BIOTIN"/>
    <property type="match status" value="1"/>
</dbReference>
<evidence type="ECO:0000313" key="5">
    <source>
        <dbReference type="Proteomes" id="UP000033035"/>
    </source>
</evidence>
<proteinExistence type="predicted"/>
<feature type="domain" description="Lipoyl-binding" evidence="3">
    <location>
        <begin position="66"/>
        <end position="143"/>
    </location>
</feature>
<protein>
    <recommendedName>
        <fullName evidence="3">Lipoyl-binding domain-containing protein</fullName>
    </recommendedName>
</protein>
<dbReference type="PATRIC" id="fig|1203610.3.peg.3468"/>
<feature type="region of interest" description="Disordered" evidence="2">
    <location>
        <begin position="45"/>
        <end position="74"/>
    </location>
</feature>
<keyword evidence="5" id="KW-1185">Reference proteome</keyword>
<evidence type="ECO:0000259" key="3">
    <source>
        <dbReference type="PROSITE" id="PS50968"/>
    </source>
</evidence>
<keyword evidence="1" id="KW-0092">Biotin</keyword>
<comment type="caution">
    <text evidence="4">The sequence shown here is derived from an EMBL/GenBank/DDBJ whole genome shotgun (WGS) entry which is preliminary data.</text>
</comment>
<dbReference type="FunFam" id="2.40.50.100:FF:000003">
    <property type="entry name" value="Acetyl-CoA carboxylase biotin carboxyl carrier protein"/>
    <property type="match status" value="1"/>
</dbReference>
<dbReference type="Pfam" id="PF00364">
    <property type="entry name" value="Biotin_lipoyl"/>
    <property type="match status" value="1"/>
</dbReference>
<dbReference type="Gene3D" id="2.40.50.100">
    <property type="match status" value="1"/>
</dbReference>
<dbReference type="InterPro" id="IPR011053">
    <property type="entry name" value="Single_hybrid_motif"/>
</dbReference>
<dbReference type="PROSITE" id="PS50968">
    <property type="entry name" value="BIOTINYL_LIPOYL"/>
    <property type="match status" value="1"/>
</dbReference>
<sequence>MKSFKYTINGNVYKVHINSVVDDIAEVEVNGTPYQVKMEKPAKKQMVTLKRPAQAPTTPSGESVITRPAASTTQGAIKSPLPGVILQLKCNVGDTVKRGQVLLILEAMKMENNINADRDGKIIEIKVHKGDSVLEGADLVVIG</sequence>
<evidence type="ECO:0000256" key="1">
    <source>
        <dbReference type="ARBA" id="ARBA00023267"/>
    </source>
</evidence>
<dbReference type="EMBL" id="AQHW01000016">
    <property type="protein sequence ID" value="KKB54483.1"/>
    <property type="molecule type" value="Genomic_DNA"/>
</dbReference>
<dbReference type="InterPro" id="IPR050709">
    <property type="entry name" value="Biotin_Carboxyl_Carrier/Decarb"/>
</dbReference>
<gene>
    <name evidence="4" type="ORF">HMPREF1536_03403</name>
</gene>
<accession>A0A0F5J9S9</accession>
<organism evidence="4 5">
    <name type="scientific">Parabacteroides gordonii MS-1 = DSM 23371</name>
    <dbReference type="NCBI Taxonomy" id="1203610"/>
    <lineage>
        <taxon>Bacteria</taxon>
        <taxon>Pseudomonadati</taxon>
        <taxon>Bacteroidota</taxon>
        <taxon>Bacteroidia</taxon>
        <taxon>Bacteroidales</taxon>
        <taxon>Tannerellaceae</taxon>
        <taxon>Parabacteroides</taxon>
    </lineage>
</organism>
<reference evidence="4 5" key="1">
    <citation type="submission" date="2013-04" db="EMBL/GenBank/DDBJ databases">
        <title>The Genome Sequence of Parabacteroides gordonii DSM 23371.</title>
        <authorList>
            <consortium name="The Broad Institute Genomics Platform"/>
            <person name="Earl A."/>
            <person name="Ward D."/>
            <person name="Feldgarden M."/>
            <person name="Gevers D."/>
            <person name="Martens E."/>
            <person name="Sakamoto M."/>
            <person name="Benno Y."/>
            <person name="Suzuki N."/>
            <person name="Matsunaga N."/>
            <person name="Koshihara K."/>
            <person name="Seki M."/>
            <person name="Komiya H."/>
            <person name="Walker B."/>
            <person name="Young S."/>
            <person name="Zeng Q."/>
            <person name="Gargeya S."/>
            <person name="Fitzgerald M."/>
            <person name="Haas B."/>
            <person name="Abouelleil A."/>
            <person name="Allen A.W."/>
            <person name="Alvarado L."/>
            <person name="Arachchi H.M."/>
            <person name="Berlin A.M."/>
            <person name="Chapman S.B."/>
            <person name="Gainer-Dewar J."/>
            <person name="Goldberg J."/>
            <person name="Griggs A."/>
            <person name="Gujja S."/>
            <person name="Hansen M."/>
            <person name="Howarth C."/>
            <person name="Imamovic A."/>
            <person name="Ireland A."/>
            <person name="Larimer J."/>
            <person name="McCowan C."/>
            <person name="Murphy C."/>
            <person name="Pearson M."/>
            <person name="Poon T.W."/>
            <person name="Priest M."/>
            <person name="Roberts A."/>
            <person name="Saif S."/>
            <person name="Shea T."/>
            <person name="Sisk P."/>
            <person name="Sykes S."/>
            <person name="Wortman J."/>
            <person name="Nusbaum C."/>
            <person name="Birren B."/>
        </authorList>
    </citation>
    <scope>NUCLEOTIDE SEQUENCE [LARGE SCALE GENOMIC DNA]</scope>
    <source>
        <strain evidence="4 5">MS-1</strain>
    </source>
</reference>
<evidence type="ECO:0000256" key="2">
    <source>
        <dbReference type="SAM" id="MobiDB-lite"/>
    </source>
</evidence>
<dbReference type="PANTHER" id="PTHR45266">
    <property type="entry name" value="OXALOACETATE DECARBOXYLASE ALPHA CHAIN"/>
    <property type="match status" value="1"/>
</dbReference>
<dbReference type="InterPro" id="IPR000089">
    <property type="entry name" value="Biotin_lipoyl"/>
</dbReference>
<name>A0A0F5J9S9_9BACT</name>
<feature type="compositionally biased region" description="Polar residues" evidence="2">
    <location>
        <begin position="55"/>
        <end position="74"/>
    </location>
</feature>
<dbReference type="PANTHER" id="PTHR45266:SF3">
    <property type="entry name" value="OXALOACETATE DECARBOXYLASE ALPHA CHAIN"/>
    <property type="match status" value="1"/>
</dbReference>
<dbReference type="InterPro" id="IPR001882">
    <property type="entry name" value="Biotin_BS"/>
</dbReference>
<dbReference type="CDD" id="cd06850">
    <property type="entry name" value="biotinyl_domain"/>
    <property type="match status" value="1"/>
</dbReference>
<dbReference type="RefSeq" id="WP_028727607.1">
    <property type="nucleotide sequence ID" value="NZ_AUAE01000017.1"/>
</dbReference>